<reference evidence="3 4" key="1">
    <citation type="submission" date="2016-06" db="EMBL/GenBank/DDBJ databases">
        <authorList>
            <person name="Kjaerup R.B."/>
            <person name="Dalgaard T.S."/>
            <person name="Juul-Madsen H.R."/>
        </authorList>
    </citation>
    <scope>NUCLEOTIDE SEQUENCE [LARGE SCALE GENOMIC DNA]</scope>
    <source>
        <strain evidence="3 4">DSM 43904</strain>
    </source>
</reference>
<dbReference type="SUPFAM" id="SSF50998">
    <property type="entry name" value="Quinoprotein alcohol dehydrogenase-like"/>
    <property type="match status" value="1"/>
</dbReference>
<feature type="region of interest" description="Disordered" evidence="1">
    <location>
        <begin position="1"/>
        <end position="21"/>
    </location>
</feature>
<dbReference type="Pfam" id="PF13360">
    <property type="entry name" value="PQQ_2"/>
    <property type="match status" value="1"/>
</dbReference>
<evidence type="ECO:0000256" key="1">
    <source>
        <dbReference type="SAM" id="MobiDB-lite"/>
    </source>
</evidence>
<evidence type="ECO:0000313" key="3">
    <source>
        <dbReference type="EMBL" id="SCG67043.1"/>
    </source>
</evidence>
<dbReference type="Gene3D" id="2.130.10.10">
    <property type="entry name" value="YVTN repeat-like/Quinoprotein amine dehydrogenase"/>
    <property type="match status" value="1"/>
</dbReference>
<sequence>MSGDVVIDLGERPRGPEPELFAGRPRPPARWWRVALPLLLALGTLTAGAAPPTGPPTVTVPATDPADFLLLGDRLLVLQGLLPTDGAAREMVAYRLPGGEPLWRRALPDDDVPMGLTVHGDLLLVSTGSPDGEEASTSALTLDGGEPRWQRPGRALPVAGGGVLLETHRPGPGYTVRAVDPATGEPGWAVPVAAEGFAAYRYAGGGVDLVAAVSPAGRVELHDPATGARLGAADLPSVGQAGNRYLELIGDVLLVGDGTGGIAGYDVPSLRRRWALPPDPQMGWASPCGPGVCLHRPDAGVRVVDPATGRTRWADPRWSHLVLVGDRLLAEAGRPDDREDRPLAVLDPATGRVLGELGRWQALWEWPAAQPRYGLRRLADGRMLLAELDMAAARTRVLTVLPSWARRCGAQAGTLVCQAPENTLRIWHLR</sequence>
<dbReference type="RefSeq" id="WP_088995310.1">
    <property type="nucleotide sequence ID" value="NZ_LT607750.1"/>
</dbReference>
<dbReference type="EMBL" id="LT607750">
    <property type="protein sequence ID" value="SCG67043.1"/>
    <property type="molecule type" value="Genomic_DNA"/>
</dbReference>
<dbReference type="Proteomes" id="UP000198217">
    <property type="component" value="Chromosome I"/>
</dbReference>
<dbReference type="InterPro" id="IPR011047">
    <property type="entry name" value="Quinoprotein_ADH-like_sf"/>
</dbReference>
<proteinExistence type="predicted"/>
<evidence type="ECO:0000259" key="2">
    <source>
        <dbReference type="Pfam" id="PF13360"/>
    </source>
</evidence>
<evidence type="ECO:0000313" key="4">
    <source>
        <dbReference type="Proteomes" id="UP000198217"/>
    </source>
</evidence>
<feature type="domain" description="Pyrrolo-quinoline quinone repeat" evidence="2">
    <location>
        <begin position="175"/>
        <end position="315"/>
    </location>
</feature>
<organism evidence="3 4">
    <name type="scientific">Micromonospora echinaurantiaca</name>
    <dbReference type="NCBI Taxonomy" id="47857"/>
    <lineage>
        <taxon>Bacteria</taxon>
        <taxon>Bacillati</taxon>
        <taxon>Actinomycetota</taxon>
        <taxon>Actinomycetes</taxon>
        <taxon>Micromonosporales</taxon>
        <taxon>Micromonosporaceae</taxon>
        <taxon>Micromonospora</taxon>
    </lineage>
</organism>
<dbReference type="InterPro" id="IPR015943">
    <property type="entry name" value="WD40/YVTN_repeat-like_dom_sf"/>
</dbReference>
<name>A0A1C5J942_9ACTN</name>
<protein>
    <submittedName>
        <fullName evidence="3">PQQ-like domain-containing protein</fullName>
    </submittedName>
</protein>
<accession>A0A1C5J942</accession>
<keyword evidence="4" id="KW-1185">Reference proteome</keyword>
<dbReference type="AlphaFoldDB" id="A0A1C5J942"/>
<dbReference type="InterPro" id="IPR002372">
    <property type="entry name" value="PQQ_rpt_dom"/>
</dbReference>
<gene>
    <name evidence="3" type="ORF">GA0070609_4209</name>
</gene>